<organism evidence="5 6">
    <name type="scientific">Colwellia psychrerythraea</name>
    <name type="common">Vibrio psychroerythus</name>
    <dbReference type="NCBI Taxonomy" id="28229"/>
    <lineage>
        <taxon>Bacteria</taxon>
        <taxon>Pseudomonadati</taxon>
        <taxon>Pseudomonadota</taxon>
        <taxon>Gammaproteobacteria</taxon>
        <taxon>Alteromonadales</taxon>
        <taxon>Colwelliaceae</taxon>
        <taxon>Colwellia</taxon>
    </lineage>
</organism>
<keyword evidence="4" id="KW-0413">Isomerase</keyword>
<evidence type="ECO:0000256" key="3">
    <source>
        <dbReference type="ARBA" id="ARBA00023140"/>
    </source>
</evidence>
<dbReference type="InterPro" id="IPR014748">
    <property type="entry name" value="Enoyl-CoA_hydra_C"/>
</dbReference>
<dbReference type="Pfam" id="PF00378">
    <property type="entry name" value="ECH_1"/>
    <property type="match status" value="1"/>
</dbReference>
<sequence>MDNLILTTEKQGVFTITLNRIDKKNALTNDMYKQLCQYFAYAEQTSSIHCLVIQGNEQCFCAGNDLHDFIQCSADDELAALAFVKVLSEFTKPLVAGVAGVAVGIGTTLLLHCDMVIAANNSKFKLPFTQLGLCPEAGSSLLLTQKVGTNKAFELMVLGQTFNAEQALSYGITNQTCQPDELLALTSDVAQTIANLPVESVMTSRRLIRQANKLALSQAISDESKAFSHLVKSDECKNILAKFFK</sequence>
<keyword evidence="3" id="KW-0576">Peroxisome</keyword>
<comment type="subcellular location">
    <subcellularLocation>
        <location evidence="1">Peroxisome</location>
    </subcellularLocation>
</comment>
<dbReference type="InterPro" id="IPR051053">
    <property type="entry name" value="ECH/Chromodomain_protein"/>
</dbReference>
<gene>
    <name evidence="5" type="ORF">A9Q75_11175</name>
</gene>
<evidence type="ECO:0000256" key="4">
    <source>
        <dbReference type="ARBA" id="ARBA00023235"/>
    </source>
</evidence>
<dbReference type="EMBL" id="MAAF01000065">
    <property type="protein sequence ID" value="OUR80115.1"/>
    <property type="molecule type" value="Genomic_DNA"/>
</dbReference>
<dbReference type="Gene3D" id="1.10.12.10">
    <property type="entry name" value="Lyase 2-enoyl-coa Hydratase, Chain A, domain 2"/>
    <property type="match status" value="1"/>
</dbReference>
<dbReference type="PANTHER" id="PTHR43684">
    <property type="match status" value="1"/>
</dbReference>
<reference evidence="6" key="1">
    <citation type="journal article" date="2017" name="Proc. Natl. Acad. Sci. U.S.A.">
        <title>Simulation of Deepwater Horizon oil plume reveals substrate specialization within a complex community of hydrocarbon degraders.</title>
        <authorList>
            <person name="Hu P."/>
            <person name="Dubinsky E.A."/>
            <person name="Probst A.J."/>
            <person name="Wang J."/>
            <person name="Sieber C.M.K."/>
            <person name="Tom L.M."/>
            <person name="Gardinali P."/>
            <person name="Banfield J.F."/>
            <person name="Atlas R.M."/>
            <person name="Andersen G.L."/>
        </authorList>
    </citation>
    <scope>NUCLEOTIDE SEQUENCE [LARGE SCALE GENOMIC DNA]</scope>
</reference>
<proteinExistence type="inferred from homology"/>
<evidence type="ECO:0000256" key="2">
    <source>
        <dbReference type="ARBA" id="ARBA00005254"/>
    </source>
</evidence>
<dbReference type="CDD" id="cd06558">
    <property type="entry name" value="crotonase-like"/>
    <property type="match status" value="1"/>
</dbReference>
<evidence type="ECO:0000313" key="5">
    <source>
        <dbReference type="EMBL" id="OUR80115.1"/>
    </source>
</evidence>
<dbReference type="Proteomes" id="UP000243053">
    <property type="component" value="Unassembled WGS sequence"/>
</dbReference>
<accession>A0A1Y5EGN0</accession>
<evidence type="ECO:0000256" key="1">
    <source>
        <dbReference type="ARBA" id="ARBA00004275"/>
    </source>
</evidence>
<dbReference type="PANTHER" id="PTHR43684:SF1">
    <property type="entry name" value="ENOYL-COA DELTA ISOMERASE 2"/>
    <property type="match status" value="1"/>
</dbReference>
<evidence type="ECO:0000313" key="6">
    <source>
        <dbReference type="Proteomes" id="UP000243053"/>
    </source>
</evidence>
<dbReference type="Gene3D" id="3.90.226.10">
    <property type="entry name" value="2-enoyl-CoA Hydratase, Chain A, domain 1"/>
    <property type="match status" value="1"/>
</dbReference>
<protein>
    <submittedName>
        <fullName evidence="5">Crotonase</fullName>
    </submittedName>
</protein>
<dbReference type="InterPro" id="IPR029045">
    <property type="entry name" value="ClpP/crotonase-like_dom_sf"/>
</dbReference>
<dbReference type="SUPFAM" id="SSF52096">
    <property type="entry name" value="ClpP/crotonase"/>
    <property type="match status" value="1"/>
</dbReference>
<dbReference type="GO" id="GO:0004165">
    <property type="term" value="F:delta(3)-delta(2)-enoyl-CoA isomerase activity"/>
    <property type="evidence" value="ECO:0007669"/>
    <property type="project" value="UniProtKB-ARBA"/>
</dbReference>
<dbReference type="AlphaFoldDB" id="A0A1Y5EGN0"/>
<comment type="similarity">
    <text evidence="2">Belongs to the enoyl-CoA hydratase/isomerase family.</text>
</comment>
<name>A0A1Y5EGN0_COLPS</name>
<comment type="caution">
    <text evidence="5">The sequence shown here is derived from an EMBL/GenBank/DDBJ whole genome shotgun (WGS) entry which is preliminary data.</text>
</comment>
<dbReference type="InterPro" id="IPR001753">
    <property type="entry name" value="Enoyl-CoA_hydra/iso"/>
</dbReference>